<dbReference type="AlphaFoldDB" id="A0A7Y6MFP7"/>
<evidence type="ECO:0000313" key="2">
    <source>
        <dbReference type="Proteomes" id="UP000546126"/>
    </source>
</evidence>
<accession>A0A7Y6MFP7</accession>
<name>A0A7Y6MFP7_9ACTN</name>
<dbReference type="EMBL" id="JABWGO010000023">
    <property type="protein sequence ID" value="NUW46953.1"/>
    <property type="molecule type" value="Genomic_DNA"/>
</dbReference>
<sequence length="61" mass="6682">MHEEVYAYMERDSPAYQAIVRMRADHIPGVVLLVDGVEPGHDSAAAMAARMRAAAQAARTR</sequence>
<keyword evidence="2" id="KW-1185">Reference proteome</keyword>
<reference evidence="1 2" key="1">
    <citation type="submission" date="2020-06" db="EMBL/GenBank/DDBJ databases">
        <authorList>
            <person name="Chanama M."/>
        </authorList>
    </citation>
    <scope>NUCLEOTIDE SEQUENCE [LARGE SCALE GENOMIC DNA]</scope>
    <source>
        <strain evidence="1 2">TBRC6557</strain>
    </source>
</reference>
<proteinExistence type="predicted"/>
<dbReference type="Proteomes" id="UP000546126">
    <property type="component" value="Unassembled WGS sequence"/>
</dbReference>
<gene>
    <name evidence="1" type="ORF">HT134_43660</name>
</gene>
<organism evidence="1 2">
    <name type="scientific">Nonomuraea rhodomycinica</name>
    <dbReference type="NCBI Taxonomy" id="1712872"/>
    <lineage>
        <taxon>Bacteria</taxon>
        <taxon>Bacillati</taxon>
        <taxon>Actinomycetota</taxon>
        <taxon>Actinomycetes</taxon>
        <taxon>Streptosporangiales</taxon>
        <taxon>Streptosporangiaceae</taxon>
        <taxon>Nonomuraea</taxon>
    </lineage>
</organism>
<comment type="caution">
    <text evidence="1">The sequence shown here is derived from an EMBL/GenBank/DDBJ whole genome shotgun (WGS) entry which is preliminary data.</text>
</comment>
<evidence type="ECO:0000313" key="1">
    <source>
        <dbReference type="EMBL" id="NUW46953.1"/>
    </source>
</evidence>
<protein>
    <submittedName>
        <fullName evidence="1">Uncharacterized protein</fullName>
    </submittedName>
</protein>